<sequence length="112" mass="11567">MFEHVVLASLLGSPREAALARVGFSSLSLLCAGKYLISLDAVPLTYGAETSKLMCVFVHSGRNKSSSAVSGTQVLGERSSREGSAQRVPRPPSASRLQKVGASGKTSGGNST</sequence>
<protein>
    <submittedName>
        <fullName evidence="2">Uncharacterized protein</fullName>
    </submittedName>
</protein>
<reference evidence="2" key="1">
    <citation type="submission" date="2025-08" db="UniProtKB">
        <authorList>
            <consortium name="Ensembl"/>
        </authorList>
    </citation>
    <scope>IDENTIFICATION</scope>
</reference>
<evidence type="ECO:0000256" key="1">
    <source>
        <dbReference type="SAM" id="MobiDB-lite"/>
    </source>
</evidence>
<feature type="compositionally biased region" description="Polar residues" evidence="1">
    <location>
        <begin position="63"/>
        <end position="73"/>
    </location>
</feature>
<keyword evidence="3" id="KW-1185">Reference proteome</keyword>
<dbReference type="Ensembl" id="ENSNPET00000008281.1">
    <property type="protein sequence ID" value="ENSNPEP00000008077.1"/>
    <property type="gene ID" value="ENSNPEG00000006058.1"/>
</dbReference>
<dbReference type="Proteomes" id="UP000694420">
    <property type="component" value="Unplaced"/>
</dbReference>
<organism evidence="2 3">
    <name type="scientific">Nothoprocta perdicaria</name>
    <name type="common">Chilean tinamou</name>
    <name type="synonym">Crypturus perdicarius</name>
    <dbReference type="NCBI Taxonomy" id="30464"/>
    <lineage>
        <taxon>Eukaryota</taxon>
        <taxon>Metazoa</taxon>
        <taxon>Chordata</taxon>
        <taxon>Craniata</taxon>
        <taxon>Vertebrata</taxon>
        <taxon>Euteleostomi</taxon>
        <taxon>Archelosauria</taxon>
        <taxon>Archosauria</taxon>
        <taxon>Dinosauria</taxon>
        <taxon>Saurischia</taxon>
        <taxon>Theropoda</taxon>
        <taxon>Coelurosauria</taxon>
        <taxon>Aves</taxon>
        <taxon>Palaeognathae</taxon>
        <taxon>Tinamiformes</taxon>
        <taxon>Tinamidae</taxon>
        <taxon>Nothoprocta</taxon>
    </lineage>
</organism>
<evidence type="ECO:0000313" key="2">
    <source>
        <dbReference type="Ensembl" id="ENSNPEP00000008077.1"/>
    </source>
</evidence>
<proteinExistence type="predicted"/>
<feature type="region of interest" description="Disordered" evidence="1">
    <location>
        <begin position="61"/>
        <end position="112"/>
    </location>
</feature>
<dbReference type="AlphaFoldDB" id="A0A8C6Z1N3"/>
<evidence type="ECO:0000313" key="3">
    <source>
        <dbReference type="Proteomes" id="UP000694420"/>
    </source>
</evidence>
<reference evidence="2" key="2">
    <citation type="submission" date="2025-09" db="UniProtKB">
        <authorList>
            <consortium name="Ensembl"/>
        </authorList>
    </citation>
    <scope>IDENTIFICATION</scope>
</reference>
<name>A0A8C6Z1N3_NOTPE</name>
<accession>A0A8C6Z1N3</accession>